<dbReference type="InterPro" id="IPR051678">
    <property type="entry name" value="AGP_Transferase"/>
</dbReference>
<feature type="domain" description="Aminoglycoside phosphotransferase" evidence="1">
    <location>
        <begin position="150"/>
        <end position="213"/>
    </location>
</feature>
<keyword evidence="3" id="KW-1185">Reference proteome</keyword>
<name>A0A6A6HU78_9PLEO</name>
<dbReference type="InterPro" id="IPR002575">
    <property type="entry name" value="Aminoglycoside_PTrfase"/>
</dbReference>
<dbReference type="InterPro" id="IPR011009">
    <property type="entry name" value="Kinase-like_dom_sf"/>
</dbReference>
<dbReference type="Pfam" id="PF01636">
    <property type="entry name" value="APH"/>
    <property type="match status" value="1"/>
</dbReference>
<organism evidence="2 3">
    <name type="scientific">Trematosphaeria pertusa</name>
    <dbReference type="NCBI Taxonomy" id="390896"/>
    <lineage>
        <taxon>Eukaryota</taxon>
        <taxon>Fungi</taxon>
        <taxon>Dikarya</taxon>
        <taxon>Ascomycota</taxon>
        <taxon>Pezizomycotina</taxon>
        <taxon>Dothideomycetes</taxon>
        <taxon>Pleosporomycetidae</taxon>
        <taxon>Pleosporales</taxon>
        <taxon>Massarineae</taxon>
        <taxon>Trematosphaeriaceae</taxon>
        <taxon>Trematosphaeria</taxon>
    </lineage>
</organism>
<dbReference type="AlphaFoldDB" id="A0A6A6HU78"/>
<dbReference type="GeneID" id="54587460"/>
<evidence type="ECO:0000313" key="2">
    <source>
        <dbReference type="EMBL" id="KAF2241656.1"/>
    </source>
</evidence>
<reference evidence="2" key="1">
    <citation type="journal article" date="2020" name="Stud. Mycol.">
        <title>101 Dothideomycetes genomes: a test case for predicting lifestyles and emergence of pathogens.</title>
        <authorList>
            <person name="Haridas S."/>
            <person name="Albert R."/>
            <person name="Binder M."/>
            <person name="Bloem J."/>
            <person name="Labutti K."/>
            <person name="Salamov A."/>
            <person name="Andreopoulos B."/>
            <person name="Baker S."/>
            <person name="Barry K."/>
            <person name="Bills G."/>
            <person name="Bluhm B."/>
            <person name="Cannon C."/>
            <person name="Castanera R."/>
            <person name="Culley D."/>
            <person name="Daum C."/>
            <person name="Ezra D."/>
            <person name="Gonzalez J."/>
            <person name="Henrissat B."/>
            <person name="Kuo A."/>
            <person name="Liang C."/>
            <person name="Lipzen A."/>
            <person name="Lutzoni F."/>
            <person name="Magnuson J."/>
            <person name="Mondo S."/>
            <person name="Nolan M."/>
            <person name="Ohm R."/>
            <person name="Pangilinan J."/>
            <person name="Park H.-J."/>
            <person name="Ramirez L."/>
            <person name="Alfaro M."/>
            <person name="Sun H."/>
            <person name="Tritt A."/>
            <person name="Yoshinaga Y."/>
            <person name="Zwiers L.-H."/>
            <person name="Turgeon B."/>
            <person name="Goodwin S."/>
            <person name="Spatafora J."/>
            <person name="Crous P."/>
            <person name="Grigoriev I."/>
        </authorList>
    </citation>
    <scope>NUCLEOTIDE SEQUENCE</scope>
    <source>
        <strain evidence="2">CBS 122368</strain>
    </source>
</reference>
<dbReference type="Proteomes" id="UP000800094">
    <property type="component" value="Unassembled WGS sequence"/>
</dbReference>
<dbReference type="Gene3D" id="3.90.1200.10">
    <property type="match status" value="1"/>
</dbReference>
<gene>
    <name evidence="2" type="ORF">BU26DRAFT_571419</name>
</gene>
<dbReference type="PANTHER" id="PTHR21310:SF15">
    <property type="entry name" value="AMINOGLYCOSIDE PHOSPHOTRANSFERASE DOMAIN-CONTAINING PROTEIN"/>
    <property type="match status" value="1"/>
</dbReference>
<dbReference type="OrthoDB" id="2906425at2759"/>
<evidence type="ECO:0000259" key="1">
    <source>
        <dbReference type="Pfam" id="PF01636"/>
    </source>
</evidence>
<dbReference type="SUPFAM" id="SSF56112">
    <property type="entry name" value="Protein kinase-like (PK-like)"/>
    <property type="match status" value="1"/>
</dbReference>
<protein>
    <recommendedName>
        <fullName evidence="1">Aminoglycoside phosphotransferase domain-containing protein</fullName>
    </recommendedName>
</protein>
<dbReference type="RefSeq" id="XP_033676660.1">
    <property type="nucleotide sequence ID" value="XM_033834130.1"/>
</dbReference>
<evidence type="ECO:0000313" key="3">
    <source>
        <dbReference type="Proteomes" id="UP000800094"/>
    </source>
</evidence>
<dbReference type="EMBL" id="ML987210">
    <property type="protein sequence ID" value="KAF2241656.1"/>
    <property type="molecule type" value="Genomic_DNA"/>
</dbReference>
<accession>A0A6A6HU78</accession>
<sequence length="237" mass="27576">MRTPRWAIYIKTQTTFIKRDLPDYERERRKDGSISTRHWIEERLRNEATALQLVAEKTTIPVPKVIRAGKDDNGLAYIETELLHGIVLEMIKNQCRMQEGKRHVGGGPCEECGSIAKENAKQFIVKEVLPQLGKLQHTTTGLDGFVLPPPWTLEYDERTHWEPKIANSASYVFRHGDLAAYNIMIGPKSLHVVGIFDWEHAGYFPPEFQVWSVDRQSYWDYFRDTQRIRVFITFIDV</sequence>
<dbReference type="PANTHER" id="PTHR21310">
    <property type="entry name" value="AMINOGLYCOSIDE PHOSPHOTRANSFERASE-RELATED-RELATED"/>
    <property type="match status" value="1"/>
</dbReference>
<proteinExistence type="predicted"/>